<accession>A0ABV9RV61</accession>
<keyword evidence="2" id="KW-1185">Reference proteome</keyword>
<organism evidence="1 2">
    <name type="scientific">Actinophytocola glycyrrhizae</name>
    <dbReference type="NCBI Taxonomy" id="2044873"/>
    <lineage>
        <taxon>Bacteria</taxon>
        <taxon>Bacillati</taxon>
        <taxon>Actinomycetota</taxon>
        <taxon>Actinomycetes</taxon>
        <taxon>Pseudonocardiales</taxon>
        <taxon>Pseudonocardiaceae</taxon>
    </lineage>
</organism>
<protein>
    <submittedName>
        <fullName evidence="1">Uncharacterized protein</fullName>
    </submittedName>
</protein>
<dbReference type="EMBL" id="JBHSIS010000002">
    <property type="protein sequence ID" value="MFC4852371.1"/>
    <property type="molecule type" value="Genomic_DNA"/>
</dbReference>
<evidence type="ECO:0000313" key="2">
    <source>
        <dbReference type="Proteomes" id="UP001595859"/>
    </source>
</evidence>
<sequence length="330" mass="36569">MTAVLTDLISDLKVLRKGRGLFVSRIDERVGTTLRTVCEVTDADGPAEIRHKVGERLGNWAKKLPPDLRVAVMAAFAIAPDARLPLYQDRVNLAAEKLNRDPRTARRRIDDGIHHLAQLAAAFAPKQGSREHGSTRWHIAELRTTLALDRDRPEVLEQRRIVADVDDLSEVDITATPAAVVVDVFHGGILVPRGGRRFAYTLRLPEPLQQGQSHDLALRARLGREQHTRPWFVCVLEHPCATLDLRVRFDRRRVPVRITAFEHVHPRDFASATDGVFVHADAAGEVQASFTDLTPGMAYGVRWDTARTGRADDGAGVLAARARTGRDQAG</sequence>
<evidence type="ECO:0000313" key="1">
    <source>
        <dbReference type="EMBL" id="MFC4852371.1"/>
    </source>
</evidence>
<comment type="caution">
    <text evidence="1">The sequence shown here is derived from an EMBL/GenBank/DDBJ whole genome shotgun (WGS) entry which is preliminary data.</text>
</comment>
<proteinExistence type="predicted"/>
<dbReference type="RefSeq" id="WP_378054023.1">
    <property type="nucleotide sequence ID" value="NZ_JBHSIS010000002.1"/>
</dbReference>
<gene>
    <name evidence="1" type="ORF">ACFPCV_02565</name>
</gene>
<dbReference type="Proteomes" id="UP001595859">
    <property type="component" value="Unassembled WGS sequence"/>
</dbReference>
<name>A0ABV9RV61_9PSEU</name>
<reference evidence="2" key="1">
    <citation type="journal article" date="2019" name="Int. J. Syst. Evol. Microbiol.">
        <title>The Global Catalogue of Microorganisms (GCM) 10K type strain sequencing project: providing services to taxonomists for standard genome sequencing and annotation.</title>
        <authorList>
            <consortium name="The Broad Institute Genomics Platform"/>
            <consortium name="The Broad Institute Genome Sequencing Center for Infectious Disease"/>
            <person name="Wu L."/>
            <person name="Ma J."/>
        </authorList>
    </citation>
    <scope>NUCLEOTIDE SEQUENCE [LARGE SCALE GENOMIC DNA]</scope>
    <source>
        <strain evidence="2">ZS-22-S1</strain>
    </source>
</reference>